<dbReference type="RefSeq" id="WP_277523666.1">
    <property type="nucleotide sequence ID" value="NZ_JAMQOT010000007.1"/>
</dbReference>
<dbReference type="Proteomes" id="UP001154061">
    <property type="component" value="Unassembled WGS sequence"/>
</dbReference>
<reference evidence="2" key="1">
    <citation type="submission" date="2022-06" db="EMBL/GenBank/DDBJ databases">
        <title>Natrinema sp. a new haloarchaeum isolate from saline soil.</title>
        <authorList>
            <person name="Strakova D."/>
            <person name="Galisteo C."/>
            <person name="Sanchez-Porro C."/>
            <person name="Ventosa A."/>
        </authorList>
    </citation>
    <scope>NUCLEOTIDE SEQUENCE</scope>
    <source>
        <strain evidence="2">S1CR25-10</strain>
    </source>
</reference>
<evidence type="ECO:0000313" key="2">
    <source>
        <dbReference type="EMBL" id="MDF9747559.1"/>
    </source>
</evidence>
<dbReference type="AlphaFoldDB" id="A0A9Q4L5A4"/>
<proteinExistence type="predicted"/>
<name>A0A9Q4L5A4_9EURY</name>
<organism evidence="2 3">
    <name type="scientific">Natrinema salsiterrestre</name>
    <dbReference type="NCBI Taxonomy" id="2950540"/>
    <lineage>
        <taxon>Archaea</taxon>
        <taxon>Methanobacteriati</taxon>
        <taxon>Methanobacteriota</taxon>
        <taxon>Stenosarchaea group</taxon>
        <taxon>Halobacteria</taxon>
        <taxon>Halobacteriales</taxon>
        <taxon>Natrialbaceae</taxon>
        <taxon>Natrinema</taxon>
    </lineage>
</organism>
<dbReference type="InterPro" id="IPR036390">
    <property type="entry name" value="WH_DNA-bd_sf"/>
</dbReference>
<evidence type="ECO:0000256" key="1">
    <source>
        <dbReference type="SAM" id="MobiDB-lite"/>
    </source>
</evidence>
<keyword evidence="3" id="KW-1185">Reference proteome</keyword>
<dbReference type="EMBL" id="JAMQOT010000007">
    <property type="protein sequence ID" value="MDF9747559.1"/>
    <property type="molecule type" value="Genomic_DNA"/>
</dbReference>
<dbReference type="SUPFAM" id="SSF46785">
    <property type="entry name" value="Winged helix' DNA-binding domain"/>
    <property type="match status" value="1"/>
</dbReference>
<evidence type="ECO:0000313" key="3">
    <source>
        <dbReference type="Proteomes" id="UP001154061"/>
    </source>
</evidence>
<sequence>MTSERESPNDDETPDGTAPSATDVCDEMEPFEPYTSGELAAILDIPKRLARTLLKRLTDDGRIRRKELESDRAVWIREPPTHACPDCGREFEIRYSHPIFQAVQFCPGCGTRLE</sequence>
<gene>
    <name evidence="2" type="ORF">NDI89_18400</name>
</gene>
<accession>A0A9Q4L5A4</accession>
<comment type="caution">
    <text evidence="2">The sequence shown here is derived from an EMBL/GenBank/DDBJ whole genome shotgun (WGS) entry which is preliminary data.</text>
</comment>
<protein>
    <submittedName>
        <fullName evidence="2">Uncharacterized protein</fullName>
    </submittedName>
</protein>
<feature type="region of interest" description="Disordered" evidence="1">
    <location>
        <begin position="1"/>
        <end position="29"/>
    </location>
</feature>